<accession>A0A6J7H7V8</accession>
<dbReference type="PROSITE" id="PS01246">
    <property type="entry name" value="UPF0003"/>
    <property type="match status" value="1"/>
</dbReference>
<dbReference type="InterPro" id="IPR045275">
    <property type="entry name" value="MscS_archaea/bacteria_type"/>
</dbReference>
<dbReference type="Pfam" id="PF00924">
    <property type="entry name" value="MS_channel_2nd"/>
    <property type="match status" value="1"/>
</dbReference>
<evidence type="ECO:0000256" key="4">
    <source>
        <dbReference type="ARBA" id="ARBA00023136"/>
    </source>
</evidence>
<organism evidence="7">
    <name type="scientific">freshwater metagenome</name>
    <dbReference type="NCBI Taxonomy" id="449393"/>
    <lineage>
        <taxon>unclassified sequences</taxon>
        <taxon>metagenomes</taxon>
        <taxon>ecological metagenomes</taxon>
    </lineage>
</organism>
<name>A0A6J7H7V8_9ZZZZ</name>
<proteinExistence type="predicted"/>
<keyword evidence="2 5" id="KW-0812">Transmembrane</keyword>
<dbReference type="InterPro" id="IPR006686">
    <property type="entry name" value="MscS_channel_CS"/>
</dbReference>
<dbReference type="GO" id="GO:0016020">
    <property type="term" value="C:membrane"/>
    <property type="evidence" value="ECO:0007669"/>
    <property type="project" value="UniProtKB-SubCell"/>
</dbReference>
<gene>
    <name evidence="7" type="ORF">UFOPK3674_00189</name>
</gene>
<comment type="subcellular location">
    <subcellularLocation>
        <location evidence="1">Membrane</location>
    </subcellularLocation>
</comment>
<keyword evidence="4 5" id="KW-0472">Membrane</keyword>
<feature type="transmembrane region" description="Helical" evidence="5">
    <location>
        <begin position="12"/>
        <end position="39"/>
    </location>
</feature>
<dbReference type="EMBL" id="CAFBMX010000001">
    <property type="protein sequence ID" value="CAB4915218.1"/>
    <property type="molecule type" value="Genomic_DNA"/>
</dbReference>
<feature type="transmembrane region" description="Helical" evidence="5">
    <location>
        <begin position="60"/>
        <end position="81"/>
    </location>
</feature>
<evidence type="ECO:0000256" key="2">
    <source>
        <dbReference type="ARBA" id="ARBA00022692"/>
    </source>
</evidence>
<evidence type="ECO:0000256" key="1">
    <source>
        <dbReference type="ARBA" id="ARBA00004370"/>
    </source>
</evidence>
<dbReference type="Gene3D" id="1.10.287.1260">
    <property type="match status" value="1"/>
</dbReference>
<dbReference type="PANTHER" id="PTHR30221">
    <property type="entry name" value="SMALL-CONDUCTANCE MECHANOSENSITIVE CHANNEL"/>
    <property type="match status" value="1"/>
</dbReference>
<keyword evidence="3 5" id="KW-1133">Transmembrane helix</keyword>
<dbReference type="Gene3D" id="2.30.30.60">
    <property type="match status" value="1"/>
</dbReference>
<dbReference type="SUPFAM" id="SSF50182">
    <property type="entry name" value="Sm-like ribonucleoproteins"/>
    <property type="match status" value="1"/>
</dbReference>
<dbReference type="GO" id="GO:0008381">
    <property type="term" value="F:mechanosensitive monoatomic ion channel activity"/>
    <property type="evidence" value="ECO:0007669"/>
    <property type="project" value="InterPro"/>
</dbReference>
<dbReference type="InterPro" id="IPR006685">
    <property type="entry name" value="MscS_channel_2nd"/>
</dbReference>
<evidence type="ECO:0000313" key="7">
    <source>
        <dbReference type="EMBL" id="CAB4915218.1"/>
    </source>
</evidence>
<feature type="domain" description="Mechanosensitive ion channel MscS" evidence="6">
    <location>
        <begin position="108"/>
        <end position="172"/>
    </location>
</feature>
<evidence type="ECO:0000256" key="3">
    <source>
        <dbReference type="ARBA" id="ARBA00022989"/>
    </source>
</evidence>
<reference evidence="7" key="1">
    <citation type="submission" date="2020-05" db="EMBL/GenBank/DDBJ databases">
        <authorList>
            <person name="Chiriac C."/>
            <person name="Salcher M."/>
            <person name="Ghai R."/>
            <person name="Kavagutti S V."/>
        </authorList>
    </citation>
    <scope>NUCLEOTIDE SEQUENCE</scope>
</reference>
<protein>
    <submittedName>
        <fullName evidence="7">Unannotated protein</fullName>
    </submittedName>
</protein>
<evidence type="ECO:0000259" key="6">
    <source>
        <dbReference type="Pfam" id="PF00924"/>
    </source>
</evidence>
<dbReference type="AlphaFoldDB" id="A0A6J7H7V8"/>
<dbReference type="InterPro" id="IPR010920">
    <property type="entry name" value="LSM_dom_sf"/>
</dbReference>
<dbReference type="InterPro" id="IPR023408">
    <property type="entry name" value="MscS_beta-dom_sf"/>
</dbReference>
<evidence type="ECO:0000256" key="5">
    <source>
        <dbReference type="SAM" id="Phobius"/>
    </source>
</evidence>
<sequence>MIEILAHPATSLASVSGAAATMLIALVAAVLVARVLRITERRLSESRRGLDAAGHTRLRFLQRLFIAVIVLTGVFIALLQFESFDRIASAAIASGAVLSAIVGFSARDSLANAVSGVSMAVTQPLRVGDVVEIGNIRGTVEDVTLTTTWLRTADQGRVILPNSLITTTPVRNDSIESDRIVPSASVWLAPGADVTAALAALTASPDVREVTVAEVTFEGIRLVATGALAAANARPQAESALRASVLARLRETGVRGDIPG</sequence>
<dbReference type="PANTHER" id="PTHR30221:SF1">
    <property type="entry name" value="SMALL-CONDUCTANCE MECHANOSENSITIVE CHANNEL"/>
    <property type="match status" value="1"/>
</dbReference>